<dbReference type="KEGG" id="csr:Cspa_c43130"/>
<dbReference type="InterPro" id="IPR018062">
    <property type="entry name" value="HTH_AraC-typ_CS"/>
</dbReference>
<evidence type="ECO:0000256" key="6">
    <source>
        <dbReference type="PROSITE-ProRule" id="PRU00169"/>
    </source>
</evidence>
<dbReference type="RefSeq" id="WP_015394377.1">
    <property type="nucleotide sequence ID" value="NC_020291.1"/>
</dbReference>
<dbReference type="PROSITE" id="PS01124">
    <property type="entry name" value="HTH_ARAC_FAMILY_2"/>
    <property type="match status" value="1"/>
</dbReference>
<accession>M1MTM8</accession>
<dbReference type="Gene3D" id="3.40.50.2300">
    <property type="match status" value="1"/>
</dbReference>
<feature type="domain" description="HTH araC/xylS-type" evidence="7">
    <location>
        <begin position="428"/>
        <end position="526"/>
    </location>
</feature>
<dbReference type="AlphaFoldDB" id="M1MTM8"/>
<protein>
    <recommendedName>
        <fullName evidence="1">Stage 0 sporulation protein A homolog</fullName>
    </recommendedName>
</protein>
<comment type="function">
    <text evidence="5">May play the central regulatory role in sporulation. It may be an element of the effector pathway responsible for the activation of sporulation genes in response to nutritional stress. Spo0A may act in concert with spo0H (a sigma factor) to control the expression of some genes that are critical to the sporulation process.</text>
</comment>
<evidence type="ECO:0000313" key="9">
    <source>
        <dbReference type="EMBL" id="AGF58066.1"/>
    </source>
</evidence>
<dbReference type="GO" id="GO:0043565">
    <property type="term" value="F:sequence-specific DNA binding"/>
    <property type="evidence" value="ECO:0007669"/>
    <property type="project" value="InterPro"/>
</dbReference>
<dbReference type="Pfam" id="PF00072">
    <property type="entry name" value="Response_reg"/>
    <property type="match status" value="1"/>
</dbReference>
<dbReference type="eggNOG" id="COG4753">
    <property type="taxonomic scope" value="Bacteria"/>
</dbReference>
<dbReference type="Gene3D" id="1.10.10.60">
    <property type="entry name" value="Homeodomain-like"/>
    <property type="match status" value="2"/>
</dbReference>
<feature type="domain" description="Response regulatory" evidence="8">
    <location>
        <begin position="2"/>
        <end position="119"/>
    </location>
</feature>
<dbReference type="InterPro" id="IPR009057">
    <property type="entry name" value="Homeodomain-like_sf"/>
</dbReference>
<reference evidence="9 10" key="1">
    <citation type="submission" date="2013-02" db="EMBL/GenBank/DDBJ databases">
        <title>Genome sequence of Clostridium saccharoperbutylacetonicum N1-4(HMT).</title>
        <authorList>
            <person name="Poehlein A."/>
            <person name="Daniel R."/>
        </authorList>
    </citation>
    <scope>NUCLEOTIDE SEQUENCE [LARGE SCALE GENOMIC DNA]</scope>
    <source>
        <strain evidence="10">N1-4(HMT)</strain>
    </source>
</reference>
<dbReference type="SUPFAM" id="SSF46689">
    <property type="entry name" value="Homeodomain-like"/>
    <property type="match status" value="2"/>
</dbReference>
<dbReference type="PATRIC" id="fig|931276.5.peg.4344"/>
<dbReference type="PROSITE" id="PS00041">
    <property type="entry name" value="HTH_ARAC_FAMILY_1"/>
    <property type="match status" value="1"/>
</dbReference>
<dbReference type="InterPro" id="IPR020449">
    <property type="entry name" value="Tscrpt_reg_AraC-type_HTH"/>
</dbReference>
<dbReference type="eggNOG" id="COG2207">
    <property type="taxonomic scope" value="Bacteria"/>
</dbReference>
<keyword evidence="6" id="KW-0597">Phosphoprotein</keyword>
<proteinExistence type="predicted"/>
<dbReference type="SMART" id="SM00342">
    <property type="entry name" value="HTH_ARAC"/>
    <property type="match status" value="1"/>
</dbReference>
<dbReference type="GO" id="GO:0003700">
    <property type="term" value="F:DNA-binding transcription factor activity"/>
    <property type="evidence" value="ECO:0007669"/>
    <property type="project" value="InterPro"/>
</dbReference>
<keyword evidence="10" id="KW-1185">Reference proteome</keyword>
<dbReference type="InterPro" id="IPR018060">
    <property type="entry name" value="HTH_AraC"/>
</dbReference>
<feature type="modified residue" description="4-aspartylphosphate" evidence="6">
    <location>
        <position position="54"/>
    </location>
</feature>
<sequence>MNIMVVDDSIQNVKAIATSIEWEKLGIAKVHTAYNISQAKEIIENNDIQIIICDIEMPQGSGLDLIEWVKINSPQTENILLTCHAEFEYAKRAIELGSFDYLVKPIPFKELENKISQLIAKIKASSKLKKHSEYWDNNQKQIEGFFWYELIAGKIAGNCEGIETYAKKKNVSFNKDFKYLLVLLTKKRVISRLEEWNENSLSFALENIAKETILNEIPSSSMTVGEEEIIIIVPEIGDKETSLDNIGKSCVNYIIDCNKYLGCSMTGYIGRYVNGDNLADEFSELQDLDKNNVSFVSKIIDLNSSTLNQSNEQEILLPNISEWSLMLYNGDSENAVKEVKKYIDELVKTERINRRILNIFHQDVLQMLYSFLEQKGIQAHQLFDDEKSEKLYIKATNSIDDMIKWVIYVFNKAVSYVEEVTKSQTVIERVKNYIKKNYNKDITRDDIASYVFLNPDYLSRIFKKATGLSLTEYLTEQRIEKSMQLLSTTNIQISSISDEVGYNNMNYFSKIFKKITGTTPIEYRKKSQNRI</sequence>
<dbReference type="CDD" id="cd17536">
    <property type="entry name" value="REC_YesN-like"/>
    <property type="match status" value="1"/>
</dbReference>
<dbReference type="PANTHER" id="PTHR43280">
    <property type="entry name" value="ARAC-FAMILY TRANSCRIPTIONAL REGULATOR"/>
    <property type="match status" value="1"/>
</dbReference>
<evidence type="ECO:0000256" key="3">
    <source>
        <dbReference type="ARBA" id="ARBA00023125"/>
    </source>
</evidence>
<evidence type="ECO:0000256" key="4">
    <source>
        <dbReference type="ARBA" id="ARBA00023163"/>
    </source>
</evidence>
<dbReference type="OrthoDB" id="1974963at2"/>
<dbReference type="GO" id="GO:0000160">
    <property type="term" value="P:phosphorelay signal transduction system"/>
    <property type="evidence" value="ECO:0007669"/>
    <property type="project" value="InterPro"/>
</dbReference>
<dbReference type="Pfam" id="PF12833">
    <property type="entry name" value="HTH_18"/>
    <property type="match status" value="1"/>
</dbReference>
<dbReference type="STRING" id="36745.CLSAP_40800"/>
<evidence type="ECO:0000256" key="2">
    <source>
        <dbReference type="ARBA" id="ARBA00023015"/>
    </source>
</evidence>
<evidence type="ECO:0000259" key="7">
    <source>
        <dbReference type="PROSITE" id="PS01124"/>
    </source>
</evidence>
<evidence type="ECO:0000256" key="5">
    <source>
        <dbReference type="ARBA" id="ARBA00024867"/>
    </source>
</evidence>
<dbReference type="Proteomes" id="UP000011728">
    <property type="component" value="Chromosome"/>
</dbReference>
<keyword evidence="2" id="KW-0805">Transcription regulation</keyword>
<organism evidence="9 10">
    <name type="scientific">Clostridium saccharoperbutylacetonicum N1-4(HMT)</name>
    <dbReference type="NCBI Taxonomy" id="931276"/>
    <lineage>
        <taxon>Bacteria</taxon>
        <taxon>Bacillati</taxon>
        <taxon>Bacillota</taxon>
        <taxon>Clostridia</taxon>
        <taxon>Eubacteriales</taxon>
        <taxon>Clostridiaceae</taxon>
        <taxon>Clostridium</taxon>
    </lineage>
</organism>
<dbReference type="InterPro" id="IPR001789">
    <property type="entry name" value="Sig_transdc_resp-reg_receiver"/>
</dbReference>
<dbReference type="PANTHER" id="PTHR43280:SF10">
    <property type="entry name" value="REGULATORY PROTEIN POCR"/>
    <property type="match status" value="1"/>
</dbReference>
<keyword evidence="3 9" id="KW-0238">DNA-binding</keyword>
<dbReference type="EMBL" id="CP004121">
    <property type="protein sequence ID" value="AGF58066.1"/>
    <property type="molecule type" value="Genomic_DNA"/>
</dbReference>
<dbReference type="InterPro" id="IPR011006">
    <property type="entry name" value="CheY-like_superfamily"/>
</dbReference>
<keyword evidence="4" id="KW-0804">Transcription</keyword>
<dbReference type="SMART" id="SM00448">
    <property type="entry name" value="REC"/>
    <property type="match status" value="1"/>
</dbReference>
<gene>
    <name evidence="9" type="ORF">Cspa_c43130</name>
</gene>
<evidence type="ECO:0000313" key="10">
    <source>
        <dbReference type="Proteomes" id="UP000011728"/>
    </source>
</evidence>
<evidence type="ECO:0000256" key="1">
    <source>
        <dbReference type="ARBA" id="ARBA00018672"/>
    </source>
</evidence>
<name>M1MTM8_9CLOT</name>
<evidence type="ECO:0000259" key="8">
    <source>
        <dbReference type="PROSITE" id="PS50110"/>
    </source>
</evidence>
<dbReference type="PRINTS" id="PR00032">
    <property type="entry name" value="HTHARAC"/>
</dbReference>
<dbReference type="HOGENOM" id="CLU_000445_5_0_9"/>
<dbReference type="PROSITE" id="PS50110">
    <property type="entry name" value="RESPONSE_REGULATORY"/>
    <property type="match status" value="1"/>
</dbReference>
<dbReference type="SUPFAM" id="SSF52172">
    <property type="entry name" value="CheY-like"/>
    <property type="match status" value="1"/>
</dbReference>